<dbReference type="AlphaFoldDB" id="A0A7S4S9X2"/>
<evidence type="ECO:0008006" key="3">
    <source>
        <dbReference type="Google" id="ProtNLM"/>
    </source>
</evidence>
<proteinExistence type="predicted"/>
<gene>
    <name evidence="2" type="ORF">AMON00008_LOCUS47088</name>
</gene>
<evidence type="ECO:0000256" key="1">
    <source>
        <dbReference type="SAM" id="SignalP"/>
    </source>
</evidence>
<feature type="signal peptide" evidence="1">
    <location>
        <begin position="1"/>
        <end position="21"/>
    </location>
</feature>
<feature type="chain" id="PRO_5031029732" description="VWFD domain-containing protein" evidence="1">
    <location>
        <begin position="22"/>
        <end position="534"/>
    </location>
</feature>
<protein>
    <recommendedName>
        <fullName evidence="3">VWFD domain-containing protein</fullName>
    </recommendedName>
</protein>
<name>A0A7S4S9X2_9DINO</name>
<evidence type="ECO:0000313" key="2">
    <source>
        <dbReference type="EMBL" id="CAE4638972.1"/>
    </source>
</evidence>
<sequence length="534" mass="57404">MLRPFMPVLLALALLPAASRAEDRTSEAGGTSTPEGASDGVVVQEVLRMQGMLESLQASLSEMLSCCNCSGGEGGGGHNKNGKGFVRPTTTRLNGPVSAGGAPTTTTITTTTSTARRAKEMTVLCAAFGDPHFITFDGGHTVFVGQRTIWLVKTESVWIQALAKGSDGKLLGLAVGGSFLRGHKLFVYNDTKNSHLEVKFDGKAILSQQVDKFLEPGIIDAQRDIEWDSTRHNDQILAMRTQAKFSVSSWKDRFMGTPKGGLLLLKLPEDVEITVTGVDFMSVVVTMPRPEGVRRQSGYCGNLNGDPEDDATPVVPSWNLPIGEDLGPVKSSLNLFKGKSTPKSLALTAALLEATEPEISRSPGTELHRLLDAVEHCPEALMKEAQRRCSSIQDARMERDCIFDICVTWDAGAAEDAAAAEALEEEVNAKGIPVFMGHGRCTDAVGRRFDAFETNVRTEKECQDVLRSLALTKGVLGAELHRTSSCRILVETGSDPTDAEIPGGWAGSEATEEPGRGLVSGIRREASWSCWQLD</sequence>
<dbReference type="EMBL" id="HBNR01066665">
    <property type="protein sequence ID" value="CAE4638972.1"/>
    <property type="molecule type" value="Transcribed_RNA"/>
</dbReference>
<keyword evidence="1" id="KW-0732">Signal</keyword>
<organism evidence="2">
    <name type="scientific">Alexandrium monilatum</name>
    <dbReference type="NCBI Taxonomy" id="311494"/>
    <lineage>
        <taxon>Eukaryota</taxon>
        <taxon>Sar</taxon>
        <taxon>Alveolata</taxon>
        <taxon>Dinophyceae</taxon>
        <taxon>Gonyaulacales</taxon>
        <taxon>Pyrocystaceae</taxon>
        <taxon>Alexandrium</taxon>
    </lineage>
</organism>
<accession>A0A7S4S9X2</accession>
<reference evidence="2" key="1">
    <citation type="submission" date="2021-01" db="EMBL/GenBank/DDBJ databases">
        <authorList>
            <person name="Corre E."/>
            <person name="Pelletier E."/>
            <person name="Niang G."/>
            <person name="Scheremetjew M."/>
            <person name="Finn R."/>
            <person name="Kale V."/>
            <person name="Holt S."/>
            <person name="Cochrane G."/>
            <person name="Meng A."/>
            <person name="Brown T."/>
            <person name="Cohen L."/>
        </authorList>
    </citation>
    <scope>NUCLEOTIDE SEQUENCE</scope>
    <source>
        <strain evidence="2">CCMP3105</strain>
    </source>
</reference>